<name>A0A2J6R561_HYAVF</name>
<evidence type="ECO:0000313" key="1">
    <source>
        <dbReference type="EMBL" id="PMD33648.1"/>
    </source>
</evidence>
<organism evidence="1 2">
    <name type="scientific">Hyaloscypha variabilis (strain UAMH 11265 / GT02V1 / F)</name>
    <name type="common">Meliniomyces variabilis</name>
    <dbReference type="NCBI Taxonomy" id="1149755"/>
    <lineage>
        <taxon>Eukaryota</taxon>
        <taxon>Fungi</taxon>
        <taxon>Dikarya</taxon>
        <taxon>Ascomycota</taxon>
        <taxon>Pezizomycotina</taxon>
        <taxon>Leotiomycetes</taxon>
        <taxon>Helotiales</taxon>
        <taxon>Hyaloscyphaceae</taxon>
        <taxon>Hyaloscypha</taxon>
        <taxon>Hyaloscypha variabilis</taxon>
    </lineage>
</organism>
<evidence type="ECO:0000313" key="2">
    <source>
        <dbReference type="Proteomes" id="UP000235786"/>
    </source>
</evidence>
<accession>A0A2J6R561</accession>
<dbReference type="EMBL" id="KZ613955">
    <property type="protein sequence ID" value="PMD33648.1"/>
    <property type="molecule type" value="Genomic_DNA"/>
</dbReference>
<gene>
    <name evidence="1" type="ORF">L207DRAFT_589205</name>
</gene>
<dbReference type="OrthoDB" id="10387264at2759"/>
<reference evidence="1 2" key="1">
    <citation type="submission" date="2016-04" db="EMBL/GenBank/DDBJ databases">
        <title>A degradative enzymes factory behind the ericoid mycorrhizal symbiosis.</title>
        <authorList>
            <consortium name="DOE Joint Genome Institute"/>
            <person name="Martino E."/>
            <person name="Morin E."/>
            <person name="Grelet G."/>
            <person name="Kuo A."/>
            <person name="Kohler A."/>
            <person name="Daghino S."/>
            <person name="Barry K."/>
            <person name="Choi C."/>
            <person name="Cichocki N."/>
            <person name="Clum A."/>
            <person name="Copeland A."/>
            <person name="Hainaut M."/>
            <person name="Haridas S."/>
            <person name="Labutti K."/>
            <person name="Lindquist E."/>
            <person name="Lipzen A."/>
            <person name="Khouja H.-R."/>
            <person name="Murat C."/>
            <person name="Ohm R."/>
            <person name="Olson A."/>
            <person name="Spatafora J."/>
            <person name="Veneault-Fourrey C."/>
            <person name="Henrissat B."/>
            <person name="Grigoriev I."/>
            <person name="Martin F."/>
            <person name="Perotto S."/>
        </authorList>
    </citation>
    <scope>NUCLEOTIDE SEQUENCE [LARGE SCALE GENOMIC DNA]</scope>
    <source>
        <strain evidence="1 2">F</strain>
    </source>
</reference>
<dbReference type="AlphaFoldDB" id="A0A2J6R561"/>
<keyword evidence="2" id="KW-1185">Reference proteome</keyword>
<proteinExistence type="predicted"/>
<protein>
    <submittedName>
        <fullName evidence="1">Uncharacterized protein</fullName>
    </submittedName>
</protein>
<sequence>MSSAKRSSSQDGDSNGLDASVKSQKTLTFPLHEAAIEDTILEESGSEGTVLEEQRDVPMEESIIEELAFEEAGRRAMIAALKFELDKLYSDFDLIVQAHAAIEQYTTFTNEVIRENRLLLEGEDCLEYTPAPAKLEEIVMSFVRFPCPKNRSRGLNHLNNRVVCDFVSAIDEGHAVLSQLKLSVHHAITTWSVWKRSAINKALLEATVEELFHISKKVNARIIDQNSMLYELLNTSGPIIAAQRSFRSEMVSDYLQYKRSHVNEDLFLENFERVYYAKRPSKDKVMKAVRKLYNFRFCEVYSQSGFSTQLFLIEKFMGHQKFDVWRDAKPATPIDYFGDFGQKSMFGSFYSDLMSFPIIARQLAKEGEGEIGQ</sequence>
<dbReference type="Proteomes" id="UP000235786">
    <property type="component" value="Unassembled WGS sequence"/>
</dbReference>